<evidence type="ECO:0000313" key="2">
    <source>
        <dbReference type="EMBL" id="KAL0416818.1"/>
    </source>
</evidence>
<feature type="region of interest" description="Disordered" evidence="1">
    <location>
        <begin position="32"/>
        <end position="74"/>
    </location>
</feature>
<sequence>MEEAGRNALVQHERRTATPIVREVTRRQLFKEREIEREQQEEASREEPEKGREATCSEVRSSEREKGTKREAGI</sequence>
<dbReference type="EMBL" id="JACGWN010000012">
    <property type="protein sequence ID" value="KAL0416818.1"/>
    <property type="molecule type" value="Genomic_DNA"/>
</dbReference>
<protein>
    <submittedName>
        <fullName evidence="2">Uncharacterized protein</fullName>
    </submittedName>
</protein>
<comment type="caution">
    <text evidence="2">The sequence shown here is derived from an EMBL/GenBank/DDBJ whole genome shotgun (WGS) entry which is preliminary data.</text>
</comment>
<accession>A0AAW2UI37</accession>
<evidence type="ECO:0000256" key="1">
    <source>
        <dbReference type="SAM" id="MobiDB-lite"/>
    </source>
</evidence>
<dbReference type="AlphaFoldDB" id="A0AAW2UI37"/>
<reference evidence="2" key="1">
    <citation type="submission" date="2020-06" db="EMBL/GenBank/DDBJ databases">
        <authorList>
            <person name="Li T."/>
            <person name="Hu X."/>
            <person name="Zhang T."/>
            <person name="Song X."/>
            <person name="Zhang H."/>
            <person name="Dai N."/>
            <person name="Sheng W."/>
            <person name="Hou X."/>
            <person name="Wei L."/>
        </authorList>
    </citation>
    <scope>NUCLEOTIDE SEQUENCE</scope>
    <source>
        <strain evidence="2">KEN1</strain>
        <tissue evidence="2">Leaf</tissue>
    </source>
</reference>
<proteinExistence type="predicted"/>
<reference evidence="2" key="2">
    <citation type="journal article" date="2024" name="Plant">
        <title>Genomic evolution and insights into agronomic trait innovations of Sesamum species.</title>
        <authorList>
            <person name="Miao H."/>
            <person name="Wang L."/>
            <person name="Qu L."/>
            <person name="Liu H."/>
            <person name="Sun Y."/>
            <person name="Le M."/>
            <person name="Wang Q."/>
            <person name="Wei S."/>
            <person name="Zheng Y."/>
            <person name="Lin W."/>
            <person name="Duan Y."/>
            <person name="Cao H."/>
            <person name="Xiong S."/>
            <person name="Wang X."/>
            <person name="Wei L."/>
            <person name="Li C."/>
            <person name="Ma Q."/>
            <person name="Ju M."/>
            <person name="Zhao R."/>
            <person name="Li G."/>
            <person name="Mu C."/>
            <person name="Tian Q."/>
            <person name="Mei H."/>
            <person name="Zhang T."/>
            <person name="Gao T."/>
            <person name="Zhang H."/>
        </authorList>
    </citation>
    <scope>NUCLEOTIDE SEQUENCE</scope>
    <source>
        <strain evidence="2">KEN1</strain>
    </source>
</reference>
<name>A0AAW2UI37_9LAMI</name>
<organism evidence="2">
    <name type="scientific">Sesamum latifolium</name>
    <dbReference type="NCBI Taxonomy" id="2727402"/>
    <lineage>
        <taxon>Eukaryota</taxon>
        <taxon>Viridiplantae</taxon>
        <taxon>Streptophyta</taxon>
        <taxon>Embryophyta</taxon>
        <taxon>Tracheophyta</taxon>
        <taxon>Spermatophyta</taxon>
        <taxon>Magnoliopsida</taxon>
        <taxon>eudicotyledons</taxon>
        <taxon>Gunneridae</taxon>
        <taxon>Pentapetalae</taxon>
        <taxon>asterids</taxon>
        <taxon>lamiids</taxon>
        <taxon>Lamiales</taxon>
        <taxon>Pedaliaceae</taxon>
        <taxon>Sesamum</taxon>
    </lineage>
</organism>
<gene>
    <name evidence="2" type="ORF">Slati_3513700</name>
</gene>